<proteinExistence type="predicted"/>
<dbReference type="Proteomes" id="UP000295096">
    <property type="component" value="Unassembled WGS sequence"/>
</dbReference>
<keyword evidence="3 6" id="KW-0812">Transmembrane</keyword>
<dbReference type="SUPFAM" id="SSF81342">
    <property type="entry name" value="Transmembrane di-heme cytochromes"/>
    <property type="match status" value="1"/>
</dbReference>
<keyword evidence="5 6" id="KW-0472">Membrane</keyword>
<evidence type="ECO:0000256" key="1">
    <source>
        <dbReference type="ARBA" id="ARBA00004651"/>
    </source>
</evidence>
<feature type="transmembrane region" description="Helical" evidence="6">
    <location>
        <begin position="96"/>
        <end position="115"/>
    </location>
</feature>
<evidence type="ECO:0000256" key="2">
    <source>
        <dbReference type="ARBA" id="ARBA00022475"/>
    </source>
</evidence>
<reference evidence="8 9" key="1">
    <citation type="journal article" date="2016" name="J. Microbiol.">
        <title>Dankookia rubra gen. nov., sp. nov., an alphaproteobacterium isolated from sediment of a shallow stream.</title>
        <authorList>
            <person name="Kim W.H."/>
            <person name="Kim D.H."/>
            <person name="Kang K."/>
            <person name="Ahn T.Y."/>
        </authorList>
    </citation>
    <scope>NUCLEOTIDE SEQUENCE [LARGE SCALE GENOMIC DNA]</scope>
    <source>
        <strain evidence="8 9">JCM30602</strain>
    </source>
</reference>
<evidence type="ECO:0000256" key="3">
    <source>
        <dbReference type="ARBA" id="ARBA00022692"/>
    </source>
</evidence>
<keyword evidence="2" id="KW-1003">Cell membrane</keyword>
<dbReference type="EMBL" id="SMSJ01000056">
    <property type="protein sequence ID" value="TDH59719.1"/>
    <property type="molecule type" value="Genomic_DNA"/>
</dbReference>
<evidence type="ECO:0000259" key="7">
    <source>
        <dbReference type="Pfam" id="PF01292"/>
    </source>
</evidence>
<organism evidence="8 9">
    <name type="scientific">Dankookia rubra</name>
    <dbReference type="NCBI Taxonomy" id="1442381"/>
    <lineage>
        <taxon>Bacteria</taxon>
        <taxon>Pseudomonadati</taxon>
        <taxon>Pseudomonadota</taxon>
        <taxon>Alphaproteobacteria</taxon>
        <taxon>Acetobacterales</taxon>
        <taxon>Roseomonadaceae</taxon>
        <taxon>Dankookia</taxon>
    </lineage>
</organism>
<dbReference type="GO" id="GO:0005886">
    <property type="term" value="C:plasma membrane"/>
    <property type="evidence" value="ECO:0007669"/>
    <property type="project" value="UniProtKB-SubCell"/>
</dbReference>
<feature type="domain" description="Cytochrome b561 bacterial/Ni-hydrogenase" evidence="7">
    <location>
        <begin position="92"/>
        <end position="269"/>
    </location>
</feature>
<dbReference type="InterPro" id="IPR016174">
    <property type="entry name" value="Di-haem_cyt_TM"/>
</dbReference>
<gene>
    <name evidence="8" type="ORF">E2C06_25905</name>
</gene>
<dbReference type="InterPro" id="IPR011577">
    <property type="entry name" value="Cyt_b561_bac/Ni-Hgenase"/>
</dbReference>
<dbReference type="Pfam" id="PF01292">
    <property type="entry name" value="Ni_hydr_CYTB"/>
    <property type="match status" value="1"/>
</dbReference>
<feature type="transmembrane region" description="Helical" evidence="6">
    <location>
        <begin position="233"/>
        <end position="256"/>
    </location>
</feature>
<keyword evidence="4 6" id="KW-1133">Transmembrane helix</keyword>
<evidence type="ECO:0000256" key="6">
    <source>
        <dbReference type="SAM" id="Phobius"/>
    </source>
</evidence>
<evidence type="ECO:0000313" key="8">
    <source>
        <dbReference type="EMBL" id="TDH59719.1"/>
    </source>
</evidence>
<accession>A0A4R5QAY7</accession>
<feature type="transmembrane region" description="Helical" evidence="6">
    <location>
        <begin position="201"/>
        <end position="227"/>
    </location>
</feature>
<dbReference type="GO" id="GO:0009055">
    <property type="term" value="F:electron transfer activity"/>
    <property type="evidence" value="ECO:0007669"/>
    <property type="project" value="InterPro"/>
</dbReference>
<dbReference type="AlphaFoldDB" id="A0A4R5QAY7"/>
<keyword evidence="9" id="KW-1185">Reference proteome</keyword>
<dbReference type="GO" id="GO:0022904">
    <property type="term" value="P:respiratory electron transport chain"/>
    <property type="evidence" value="ECO:0007669"/>
    <property type="project" value="InterPro"/>
</dbReference>
<evidence type="ECO:0000313" key="9">
    <source>
        <dbReference type="Proteomes" id="UP000295096"/>
    </source>
</evidence>
<dbReference type="OrthoDB" id="7341135at2"/>
<comment type="subcellular location">
    <subcellularLocation>
        <location evidence="1">Cell membrane</location>
        <topology evidence="1">Multi-pass membrane protein</topology>
    </subcellularLocation>
</comment>
<evidence type="ECO:0000256" key="4">
    <source>
        <dbReference type="ARBA" id="ARBA00022989"/>
    </source>
</evidence>
<feature type="transmembrane region" description="Helical" evidence="6">
    <location>
        <begin position="127"/>
        <end position="153"/>
    </location>
</feature>
<sequence length="285" mass="31230">MFWLVSPPRMCQCRRSRRARRSRWLRSWWSSPFACCRSRSAFPSPSGSCWRSALSAATPEPARRTQIEHHATRQSNDEASPTIASAREHIARTTRAAHFAVAVTVMMQLASGSVMVPPLVDRGTGDIWFATHTLLGVAAAGAVTLLWITVLAISHGEEKLPNALCPWFSAQRRAAVAHDLVCLVRRLRARRLPRSVDTTRALAPALHGLGLLAVTSVVATGALGWYAGLQPLLAIHAALVTLLWIYLCGHTGFALLHEVAGDGRLGHMFLFLPWRRVQKSGGNGR</sequence>
<protein>
    <recommendedName>
        <fullName evidence="7">Cytochrome b561 bacterial/Ni-hydrogenase domain-containing protein</fullName>
    </recommendedName>
</protein>
<name>A0A4R5QAY7_9PROT</name>
<evidence type="ECO:0000256" key="5">
    <source>
        <dbReference type="ARBA" id="ARBA00023136"/>
    </source>
</evidence>
<comment type="caution">
    <text evidence="8">The sequence shown here is derived from an EMBL/GenBank/DDBJ whole genome shotgun (WGS) entry which is preliminary data.</text>
</comment>